<dbReference type="InterPro" id="IPR059023">
    <property type="entry name" value="RNA_hel_CTD"/>
</dbReference>
<keyword evidence="2 5" id="KW-0547">Nucleotide-binding</keyword>
<dbReference type="Gene3D" id="3.30.160.20">
    <property type="match status" value="1"/>
</dbReference>
<evidence type="ECO:0000256" key="3">
    <source>
        <dbReference type="SAM" id="MobiDB-lite"/>
    </source>
</evidence>
<keyword evidence="2 5" id="KW-0067">ATP-binding</keyword>
<dbReference type="Pfam" id="PF26026">
    <property type="entry name" value="RNA_hel_CTD"/>
    <property type="match status" value="1"/>
</dbReference>
<feature type="region of interest" description="Disordered" evidence="3">
    <location>
        <begin position="293"/>
        <end position="312"/>
    </location>
</feature>
<sequence>MSDSHTAESSRTLLPPFQFILKLSSILSNNLLPAPHLPRVQDLTMQFPRMITNHIPFIVDKSLQSSLPFPFFLFHILVITGTAKSRFSAKDYSDHMALVRAYEGWKDAEREGSAYEYCWRNFLSAQTLQSLVRAVICSGLFPGIASVVHRETSMSFKTMDDGQVLLYANSVNARYQTIPYPWLVFGEKVKVNAVFIRDSTGVSDSILILFGGALSNGIQAGHLKMLDGYVDFFMDPNLADSYVKLKEELNKLIQKKLEDPSIDIHKEGKYLMLAVQELVSGDQCEGRFVFGRESRKPKASNDENKFTKDGTNPKSLLQTLLMRAGHSPPKYKTKHLKTNEFRALVEFKGMQFVGKPKRNKQLAERDAAIEALAWLTHTSDNNQHEDDKSPPDITDNMLKLLGKCRKSKQGHG</sequence>
<dbReference type="InterPro" id="IPR011709">
    <property type="entry name" value="DEAD-box_helicase_OB_fold"/>
</dbReference>
<dbReference type="FunFam" id="3.30.160.20:FF:000060">
    <property type="entry name" value="DEA(D/H)-box RNA helicase family protein"/>
    <property type="match status" value="1"/>
</dbReference>
<dbReference type="InterPro" id="IPR014720">
    <property type="entry name" value="dsRBD_dom"/>
</dbReference>
<reference evidence="5" key="1">
    <citation type="submission" date="2014-07" db="EMBL/GenBank/DDBJ databases">
        <title>Identification of a novel salt tolerance gene in wild soybean by whole-genome sequencing.</title>
        <authorList>
            <person name="Lam H.-M."/>
            <person name="Qi X."/>
            <person name="Li M.-W."/>
            <person name="Liu X."/>
            <person name="Xie M."/>
            <person name="Ni M."/>
            <person name="Xu X."/>
        </authorList>
    </citation>
    <scope>NUCLEOTIDE SEQUENCE [LARGE SCALE GENOMIC DNA]</scope>
    <source>
        <tissue evidence="5">Root</tissue>
    </source>
</reference>
<gene>
    <name evidence="5" type="ORF">glysoja_039867</name>
</gene>
<dbReference type="Pfam" id="PF00035">
    <property type="entry name" value="dsrm"/>
    <property type="match status" value="1"/>
</dbReference>
<organism evidence="5">
    <name type="scientific">Glycine soja</name>
    <name type="common">Wild soybean</name>
    <dbReference type="NCBI Taxonomy" id="3848"/>
    <lineage>
        <taxon>Eukaryota</taxon>
        <taxon>Viridiplantae</taxon>
        <taxon>Streptophyta</taxon>
        <taxon>Embryophyta</taxon>
        <taxon>Tracheophyta</taxon>
        <taxon>Spermatophyta</taxon>
        <taxon>Magnoliopsida</taxon>
        <taxon>eudicotyledons</taxon>
        <taxon>Gunneridae</taxon>
        <taxon>Pentapetalae</taxon>
        <taxon>rosids</taxon>
        <taxon>fabids</taxon>
        <taxon>Fabales</taxon>
        <taxon>Fabaceae</taxon>
        <taxon>Papilionoideae</taxon>
        <taxon>50 kb inversion clade</taxon>
        <taxon>NPAAA clade</taxon>
        <taxon>indigoferoid/millettioid clade</taxon>
        <taxon>Phaseoleae</taxon>
        <taxon>Glycine</taxon>
        <taxon>Glycine subgen. Soja</taxon>
    </lineage>
</organism>
<dbReference type="EMBL" id="KN655445">
    <property type="protein sequence ID" value="KHN24317.1"/>
    <property type="molecule type" value="Genomic_DNA"/>
</dbReference>
<feature type="region of interest" description="Disordered" evidence="3">
    <location>
        <begin position="377"/>
        <end position="396"/>
    </location>
</feature>
<dbReference type="EC" id="3.6.4.13" evidence="5"/>
<proteinExistence type="predicted"/>
<evidence type="ECO:0000256" key="1">
    <source>
        <dbReference type="ARBA" id="ARBA00022801"/>
    </source>
</evidence>
<dbReference type="SUPFAM" id="SSF54768">
    <property type="entry name" value="dsRNA-binding domain-like"/>
    <property type="match status" value="1"/>
</dbReference>
<evidence type="ECO:0000313" key="5">
    <source>
        <dbReference type="EMBL" id="KHN24317.1"/>
    </source>
</evidence>
<evidence type="ECO:0000259" key="4">
    <source>
        <dbReference type="SMART" id="SM00358"/>
    </source>
</evidence>
<evidence type="ECO:0000256" key="2">
    <source>
        <dbReference type="ARBA" id="ARBA00022806"/>
    </source>
</evidence>
<accession>A0A0B2QXF7</accession>
<feature type="domain" description="DRBM" evidence="4">
    <location>
        <begin position="313"/>
        <end position="376"/>
    </location>
</feature>
<feature type="compositionally biased region" description="Basic and acidic residues" evidence="3">
    <location>
        <begin position="293"/>
        <end position="308"/>
    </location>
</feature>
<name>A0A0B2QXF7_GLYSO</name>
<protein>
    <submittedName>
        <fullName evidence="5">Putative ATP-dependent RNA helicase DHX36</fullName>
        <ecNumber evidence="5">3.6.4.13</ecNumber>
    </submittedName>
</protein>
<dbReference type="GO" id="GO:0003724">
    <property type="term" value="F:RNA helicase activity"/>
    <property type="evidence" value="ECO:0007669"/>
    <property type="project" value="UniProtKB-EC"/>
</dbReference>
<dbReference type="AlphaFoldDB" id="A0A0B2QXF7"/>
<dbReference type="GO" id="GO:0016787">
    <property type="term" value="F:hydrolase activity"/>
    <property type="evidence" value="ECO:0007669"/>
    <property type="project" value="UniProtKB-KW"/>
</dbReference>
<dbReference type="SMART" id="SM00358">
    <property type="entry name" value="DSRM"/>
    <property type="match status" value="1"/>
</dbReference>
<keyword evidence="2 5" id="KW-0347">Helicase</keyword>
<dbReference type="Pfam" id="PF07717">
    <property type="entry name" value="OB_NTP_bind"/>
    <property type="match status" value="1"/>
</dbReference>
<keyword evidence="1 5" id="KW-0378">Hydrolase</keyword>
<dbReference type="Proteomes" id="UP000053555">
    <property type="component" value="Unassembled WGS sequence"/>
</dbReference>